<dbReference type="Gene3D" id="3.40.50.300">
    <property type="entry name" value="P-loop containing nucleotide triphosphate hydrolases"/>
    <property type="match status" value="2"/>
</dbReference>
<keyword evidence="13" id="KW-1185">Reference proteome</keyword>
<dbReference type="CDD" id="cd18800">
    <property type="entry name" value="SF2_C_EcoR124I-like"/>
    <property type="match status" value="1"/>
</dbReference>
<dbReference type="InterPro" id="IPR007409">
    <property type="entry name" value="Restrct_endonuc_type1_HsdR_N"/>
</dbReference>
<dbReference type="PROSITE" id="PS51192">
    <property type="entry name" value="HELICASE_ATP_BIND_1"/>
    <property type="match status" value="1"/>
</dbReference>
<dbReference type="InterPro" id="IPR004473">
    <property type="entry name" value="Restrct_endonuc_typeI_HsdR"/>
</dbReference>
<keyword evidence="6 12" id="KW-0255">Endonuclease</keyword>
<evidence type="ECO:0000256" key="6">
    <source>
        <dbReference type="ARBA" id="ARBA00022759"/>
    </source>
</evidence>
<proteinExistence type="inferred from homology"/>
<dbReference type="NCBIfam" id="TIGR00348">
    <property type="entry name" value="hsdR"/>
    <property type="match status" value="1"/>
</dbReference>
<dbReference type="CDD" id="cd22332">
    <property type="entry name" value="HsdR_N"/>
    <property type="match status" value="1"/>
</dbReference>
<keyword evidence="4 10" id="KW-0547">Nucleotide-binding</keyword>
<dbReference type="GO" id="GO:0005524">
    <property type="term" value="F:ATP binding"/>
    <property type="evidence" value="ECO:0007669"/>
    <property type="project" value="UniProtKB-KW"/>
</dbReference>
<dbReference type="InterPro" id="IPR040980">
    <property type="entry name" value="SWI2_SNF2"/>
</dbReference>
<sequence>MFTESNTVEAYVRDLLAGPIKAIQANTVQEPQASYDPSPKGPSASLRTGIGWRYAAPAEVPRQIQEVLVEPWLREALIRLNPEIAAQPDRADEVLYKLRAIVLSVRSDGLIRANEEMTAWMRGERSMPFGHNNEHVPVRLIDLDDLAQNQYIVTQQFIYRAGPTERRADLVLLVNGLPLVLIEAKTPVKKCISWVDGAVQVHDDYEKFVPELFVCNVFSVATEGKAYHYGSIGLPVKDWGPWHLDGNGEDGQHHPLKSLKLSAESMLRPHVVLDILGSFTLFATNKKKQRIKIICRYQQFEAANKIVERVLAGYPRKGLIWHFQGSGKSLLMVFAAQKLRMHAGLKNPTVLIVVDRIDLDTQITGTFTGADIPNLEKADSREKLQQLLAQDVRKIIITTIFKFGEATGSLNDRSNIIALVDEAHRTQEGDLGRKMREALPNAFLFGLTGTPINRADRNTFYAFGADEDEKGYMSRYGFEESIRDGATLKLHFEPRLIDLHIDKAALDAAYKDLTGGLSDLDKDNLAKTAAKMAVLVKTPERIRKVCEDIVEHFQTKVEPNGFKGQIVTFDRESCLLFKAELDKLLPPEATDIVMSVQAADKKEHPEYAAYDRTRDEEERLLDRFRDPADPLKLIIVTAKLLTGFDAPILQAMYLDKPLRDHTLLQAICRVNRTYSEQKTHGLIVDYLGIFDDVAAALEFDDQSVKQVVSNIQELKDKLPEAMQKCLAFFAGCDRSLQGYEGLIAAQQCLPNNEVRDNFAAEYSVLNKIWEALSPDTVLGPFEKDYKWLSQVYQSVQPSSGHGKLIWHSLGAKTIELIHQNVHVDAVRDDLDTLVLDADLLEAVLSNPDPKKAKEIEIKLKRRLRGHGGNPKFKKLSERLDALKDRFESGQINSVEFLKQLLEIAKETLQAEKEVPPEEDEDRGKAALTELFNEVKTAETPIMVERVVADIDEIVRLVRFPGWQGTQAGEREVKKALRKALFKYKLHADEELFEKAYSYIRQYY</sequence>
<evidence type="ECO:0000256" key="5">
    <source>
        <dbReference type="ARBA" id="ARBA00022747"/>
    </source>
</evidence>
<dbReference type="OrthoDB" id="9758243at2"/>
<feature type="domain" description="Helicase ATP-binding" evidence="11">
    <location>
        <begin position="309"/>
        <end position="469"/>
    </location>
</feature>
<keyword evidence="7 10" id="KW-0378">Hydrolase</keyword>
<dbReference type="InterPro" id="IPR014001">
    <property type="entry name" value="Helicase_ATP-bd"/>
</dbReference>
<evidence type="ECO:0000259" key="11">
    <source>
        <dbReference type="PROSITE" id="PS51192"/>
    </source>
</evidence>
<dbReference type="Pfam" id="PF04313">
    <property type="entry name" value="HSDR_N"/>
    <property type="match status" value="1"/>
</dbReference>
<dbReference type="Pfam" id="PF18766">
    <property type="entry name" value="SWI2_SNF2"/>
    <property type="match status" value="1"/>
</dbReference>
<evidence type="ECO:0000313" key="13">
    <source>
        <dbReference type="Proteomes" id="UP000261948"/>
    </source>
</evidence>
<dbReference type="EMBL" id="QURR01000008">
    <property type="protein sequence ID" value="RGE45511.1"/>
    <property type="molecule type" value="Genomic_DNA"/>
</dbReference>
<evidence type="ECO:0000256" key="10">
    <source>
        <dbReference type="RuleBase" id="RU364115"/>
    </source>
</evidence>
<dbReference type="PANTHER" id="PTHR30195">
    <property type="entry name" value="TYPE I SITE-SPECIFIC DEOXYRIBONUCLEASE PROTEIN SUBUNIT M AND R"/>
    <property type="match status" value="1"/>
</dbReference>
<comment type="subunit">
    <text evidence="10">The type I restriction/modification system is composed of three polypeptides R, M and S.</text>
</comment>
<keyword evidence="3" id="KW-0540">Nuclease</keyword>
<comment type="caution">
    <text evidence="12">The sequence shown here is derived from an EMBL/GenBank/DDBJ whole genome shotgun (WGS) entry which is preliminary data.</text>
</comment>
<comment type="catalytic activity">
    <reaction evidence="1 10">
        <text>Endonucleolytic cleavage of DNA to give random double-stranded fragments with terminal 5'-phosphates, ATP is simultaneously hydrolyzed.</text>
        <dbReference type="EC" id="3.1.21.3"/>
    </reaction>
</comment>
<organism evidence="12 13">
    <name type="scientific">Comamonas testosteroni</name>
    <name type="common">Pseudomonas testosteroni</name>
    <dbReference type="NCBI Taxonomy" id="285"/>
    <lineage>
        <taxon>Bacteria</taxon>
        <taxon>Pseudomonadati</taxon>
        <taxon>Pseudomonadota</taxon>
        <taxon>Betaproteobacteria</taxon>
        <taxon>Burkholderiales</taxon>
        <taxon>Comamonadaceae</taxon>
        <taxon>Comamonas</taxon>
    </lineage>
</organism>
<keyword evidence="9 10" id="KW-0238">DNA-binding</keyword>
<evidence type="ECO:0000256" key="8">
    <source>
        <dbReference type="ARBA" id="ARBA00022840"/>
    </source>
</evidence>
<gene>
    <name evidence="12" type="ORF">DZC30_07905</name>
</gene>
<evidence type="ECO:0000256" key="4">
    <source>
        <dbReference type="ARBA" id="ARBA00022741"/>
    </source>
</evidence>
<keyword evidence="8 10" id="KW-0067">ATP-binding</keyword>
<evidence type="ECO:0000256" key="3">
    <source>
        <dbReference type="ARBA" id="ARBA00022722"/>
    </source>
</evidence>
<dbReference type="AlphaFoldDB" id="A0A373FMX4"/>
<dbReference type="PANTHER" id="PTHR30195:SF15">
    <property type="entry name" value="TYPE I RESTRICTION ENZYME HINDI ENDONUCLEASE SUBUNIT"/>
    <property type="match status" value="1"/>
</dbReference>
<reference evidence="12 13" key="1">
    <citation type="submission" date="2018-08" db="EMBL/GenBank/DDBJ databases">
        <title>Comamonas testosteroni strain SWCO2.</title>
        <authorList>
            <person name="Jiang N."/>
            <person name="Zhang X.Z."/>
        </authorList>
    </citation>
    <scope>NUCLEOTIDE SEQUENCE [LARGE SCALE GENOMIC DNA]</scope>
    <source>
        <strain evidence="12 13">SWCO2</strain>
    </source>
</reference>
<dbReference type="InterPro" id="IPR027417">
    <property type="entry name" value="P-loop_NTPase"/>
</dbReference>
<dbReference type="EC" id="3.1.21.3" evidence="10"/>
<dbReference type="CDD" id="cd18030">
    <property type="entry name" value="DEXHc_RE_I_HsdR"/>
    <property type="match status" value="1"/>
</dbReference>
<accession>A0A373FMX4</accession>
<evidence type="ECO:0000256" key="1">
    <source>
        <dbReference type="ARBA" id="ARBA00000851"/>
    </source>
</evidence>
<comment type="function">
    <text evidence="10">Subunit R is required for both nuclease and ATPase activities, but not for modification.</text>
</comment>
<protein>
    <recommendedName>
        <fullName evidence="10">Type I restriction enzyme endonuclease subunit</fullName>
        <shortName evidence="10">R protein</shortName>
        <ecNumber evidence="10">3.1.21.3</ecNumber>
    </recommendedName>
</protein>
<dbReference type="SUPFAM" id="SSF52540">
    <property type="entry name" value="P-loop containing nucleoside triphosphate hydrolases"/>
    <property type="match status" value="1"/>
</dbReference>
<evidence type="ECO:0000256" key="7">
    <source>
        <dbReference type="ARBA" id="ARBA00022801"/>
    </source>
</evidence>
<dbReference type="Gene3D" id="3.90.1570.50">
    <property type="match status" value="1"/>
</dbReference>
<evidence type="ECO:0000256" key="2">
    <source>
        <dbReference type="ARBA" id="ARBA00008598"/>
    </source>
</evidence>
<dbReference type="GO" id="GO:0009035">
    <property type="term" value="F:type I site-specific deoxyribonuclease activity"/>
    <property type="evidence" value="ECO:0007669"/>
    <property type="project" value="UniProtKB-EC"/>
</dbReference>
<name>A0A373FMX4_COMTE</name>
<dbReference type="Pfam" id="PF22679">
    <property type="entry name" value="T1R_D3-like"/>
    <property type="match status" value="1"/>
</dbReference>
<dbReference type="Proteomes" id="UP000261948">
    <property type="component" value="Unassembled WGS sequence"/>
</dbReference>
<dbReference type="InterPro" id="IPR051268">
    <property type="entry name" value="Type-I_R_enzyme_R_subunit"/>
</dbReference>
<dbReference type="SMART" id="SM00487">
    <property type="entry name" value="DEXDc"/>
    <property type="match status" value="1"/>
</dbReference>
<comment type="similarity">
    <text evidence="2 10">Belongs to the HsdR family.</text>
</comment>
<dbReference type="InterPro" id="IPR055180">
    <property type="entry name" value="HsdR_RecA-like_helicase_dom_2"/>
</dbReference>
<dbReference type="GO" id="GO:0003677">
    <property type="term" value="F:DNA binding"/>
    <property type="evidence" value="ECO:0007669"/>
    <property type="project" value="UniProtKB-KW"/>
</dbReference>
<evidence type="ECO:0000256" key="9">
    <source>
        <dbReference type="ARBA" id="ARBA00023125"/>
    </source>
</evidence>
<evidence type="ECO:0000313" key="12">
    <source>
        <dbReference type="EMBL" id="RGE45511.1"/>
    </source>
</evidence>
<keyword evidence="5 10" id="KW-0680">Restriction system</keyword>
<dbReference type="GO" id="GO:0009307">
    <property type="term" value="P:DNA restriction-modification system"/>
    <property type="evidence" value="ECO:0007669"/>
    <property type="project" value="UniProtKB-KW"/>
</dbReference>